<accession>A0ABR0QIB3</accession>
<keyword evidence="2" id="KW-1185">Reference proteome</keyword>
<name>A0ABR0QIB3_GOSAR</name>
<reference evidence="1 2" key="1">
    <citation type="submission" date="2023-03" db="EMBL/GenBank/DDBJ databases">
        <title>WGS of Gossypium arboreum.</title>
        <authorList>
            <person name="Yu D."/>
        </authorList>
    </citation>
    <scope>NUCLEOTIDE SEQUENCE [LARGE SCALE GENOMIC DNA]</scope>
    <source>
        <tissue evidence="1">Leaf</tissue>
    </source>
</reference>
<evidence type="ECO:0000313" key="1">
    <source>
        <dbReference type="EMBL" id="KAK5838979.1"/>
    </source>
</evidence>
<gene>
    <name evidence="1" type="ORF">PVK06_007730</name>
</gene>
<dbReference type="EMBL" id="JARKNE010000003">
    <property type="protein sequence ID" value="KAK5838979.1"/>
    <property type="molecule type" value="Genomic_DNA"/>
</dbReference>
<evidence type="ECO:0000313" key="2">
    <source>
        <dbReference type="Proteomes" id="UP001358586"/>
    </source>
</evidence>
<proteinExistence type="predicted"/>
<sequence>MVMALKEETRAMMRALSTRIEELEGELTMCRVAVGRGVLGVTLNCKINVPKPKKFNWVRFAREVDNFLWEMEQYFRAVSINDDNAKVNTAARYFTDFALL</sequence>
<comment type="caution">
    <text evidence="1">The sequence shown here is derived from an EMBL/GenBank/DDBJ whole genome shotgun (WGS) entry which is preliminary data.</text>
</comment>
<dbReference type="Proteomes" id="UP001358586">
    <property type="component" value="Chromosome 3"/>
</dbReference>
<organism evidence="1 2">
    <name type="scientific">Gossypium arboreum</name>
    <name type="common">Tree cotton</name>
    <name type="synonym">Gossypium nanking</name>
    <dbReference type="NCBI Taxonomy" id="29729"/>
    <lineage>
        <taxon>Eukaryota</taxon>
        <taxon>Viridiplantae</taxon>
        <taxon>Streptophyta</taxon>
        <taxon>Embryophyta</taxon>
        <taxon>Tracheophyta</taxon>
        <taxon>Spermatophyta</taxon>
        <taxon>Magnoliopsida</taxon>
        <taxon>eudicotyledons</taxon>
        <taxon>Gunneridae</taxon>
        <taxon>Pentapetalae</taxon>
        <taxon>rosids</taxon>
        <taxon>malvids</taxon>
        <taxon>Malvales</taxon>
        <taxon>Malvaceae</taxon>
        <taxon>Malvoideae</taxon>
        <taxon>Gossypium</taxon>
    </lineage>
</organism>
<protein>
    <submittedName>
        <fullName evidence="1">Uncharacterized protein</fullName>
    </submittedName>
</protein>